<evidence type="ECO:0000256" key="2">
    <source>
        <dbReference type="ARBA" id="ARBA00023239"/>
    </source>
</evidence>
<dbReference type="GO" id="GO:0016853">
    <property type="term" value="F:isomerase activity"/>
    <property type="evidence" value="ECO:0007669"/>
    <property type="project" value="UniProtKB-KW"/>
</dbReference>
<dbReference type="SUPFAM" id="SSF52096">
    <property type="entry name" value="ClpP/crotonase"/>
    <property type="match status" value="1"/>
</dbReference>
<dbReference type="GO" id="GO:0003857">
    <property type="term" value="F:(3S)-3-hydroxyacyl-CoA dehydrogenase (NAD+) activity"/>
    <property type="evidence" value="ECO:0007669"/>
    <property type="project" value="TreeGrafter"/>
</dbReference>
<keyword evidence="3" id="KW-0511">Multifunctional enzyme</keyword>
<name>A0A5R9QNS4_9PSED</name>
<evidence type="ECO:0000256" key="3">
    <source>
        <dbReference type="ARBA" id="ARBA00023268"/>
    </source>
</evidence>
<evidence type="ECO:0000313" key="6">
    <source>
        <dbReference type="Proteomes" id="UP000306635"/>
    </source>
</evidence>
<reference evidence="5 6" key="1">
    <citation type="submission" date="2019-04" db="EMBL/GenBank/DDBJ databases">
        <authorList>
            <person name="Li M."/>
        </authorList>
    </citation>
    <scope>NUCLEOTIDE SEQUENCE [LARGE SCALE GENOMIC DNA]</scope>
    <source>
        <strain evidence="5 6">LAM1902</strain>
    </source>
</reference>
<dbReference type="AlphaFoldDB" id="A0A5R9QNS4"/>
<comment type="caution">
    <text evidence="5">The sequence shown here is derived from an EMBL/GenBank/DDBJ whole genome shotgun (WGS) entry which is preliminary data.</text>
</comment>
<feature type="region of interest" description="Disordered" evidence="4">
    <location>
        <begin position="1"/>
        <end position="26"/>
    </location>
</feature>
<keyword evidence="2" id="KW-0456">Lyase</keyword>
<protein>
    <submittedName>
        <fullName evidence="5">Enoyl-CoA hydratase/isomerase family protein</fullName>
    </submittedName>
</protein>
<dbReference type="Gene3D" id="3.90.226.10">
    <property type="entry name" value="2-enoyl-CoA Hydratase, Chain A, domain 1"/>
    <property type="match status" value="1"/>
</dbReference>
<keyword evidence="6" id="KW-1185">Reference proteome</keyword>
<proteinExistence type="predicted"/>
<accession>A0A5R9QNS4</accession>
<dbReference type="Proteomes" id="UP000306635">
    <property type="component" value="Unassembled WGS sequence"/>
</dbReference>
<feature type="compositionally biased region" description="Polar residues" evidence="4">
    <location>
        <begin position="1"/>
        <end position="10"/>
    </location>
</feature>
<dbReference type="EMBL" id="SWDV01000041">
    <property type="protein sequence ID" value="TLX71314.1"/>
    <property type="molecule type" value="Genomic_DNA"/>
</dbReference>
<gene>
    <name evidence="5" type="ORF">FAS41_25380</name>
</gene>
<keyword evidence="1 5" id="KW-0413">Isomerase</keyword>
<dbReference type="InterPro" id="IPR029045">
    <property type="entry name" value="ClpP/crotonase-like_dom_sf"/>
</dbReference>
<evidence type="ECO:0000256" key="4">
    <source>
        <dbReference type="SAM" id="MobiDB-lite"/>
    </source>
</evidence>
<evidence type="ECO:0000256" key="1">
    <source>
        <dbReference type="ARBA" id="ARBA00023235"/>
    </source>
</evidence>
<evidence type="ECO:0000313" key="5">
    <source>
        <dbReference type="EMBL" id="TLX71314.1"/>
    </source>
</evidence>
<dbReference type="PANTHER" id="PTHR23309">
    <property type="entry name" value="3-HYDROXYACYL-COA DEHYROGENASE"/>
    <property type="match status" value="1"/>
</dbReference>
<dbReference type="GO" id="GO:0006635">
    <property type="term" value="P:fatty acid beta-oxidation"/>
    <property type="evidence" value="ECO:0007669"/>
    <property type="project" value="TreeGrafter"/>
</dbReference>
<dbReference type="CDD" id="cd06558">
    <property type="entry name" value="crotonase-like"/>
    <property type="match status" value="1"/>
</dbReference>
<dbReference type="GO" id="GO:0016829">
    <property type="term" value="F:lyase activity"/>
    <property type="evidence" value="ECO:0007669"/>
    <property type="project" value="UniProtKB-KW"/>
</dbReference>
<dbReference type="InterPro" id="IPR001753">
    <property type="entry name" value="Enoyl-CoA_hydra/iso"/>
</dbReference>
<organism evidence="5 6">
    <name type="scientific">Pseudomonas nicosulfuronedens</name>
    <dbReference type="NCBI Taxonomy" id="2571105"/>
    <lineage>
        <taxon>Bacteria</taxon>
        <taxon>Pseudomonadati</taxon>
        <taxon>Pseudomonadota</taxon>
        <taxon>Gammaproteobacteria</taxon>
        <taxon>Pseudomonadales</taxon>
        <taxon>Pseudomonadaceae</taxon>
        <taxon>Pseudomonas</taxon>
    </lineage>
</organism>
<dbReference type="PANTHER" id="PTHR23309:SF49">
    <property type="entry name" value="PEROXISOMAL BIFUNCTIONAL ENZYME"/>
    <property type="match status" value="1"/>
</dbReference>
<dbReference type="OrthoDB" id="9775794at2"/>
<sequence>MNSVHGSNTARAEHRRVARSTTRPPGEALQVEAYAMTQAQVEYTHEAQGRVAVLRMVAPPVNAFSLALRRELLCALQRAGADPLVAVVILTGAGRGFSAGGDIREFGTPDAAAEPGLSSHIHVTIEKLGKPVIALAHGFAMGGGLETLLACHYRIAETDTRLALPEVSLGTLALSATQRLPRLLGILPALRLMVEGTQQTARDHACGPLFHQVVAVDCGLDAARRLATQILADPPAADALAQRLVRNHPWREADPECALTDAELWLALRQPNVVAQAAFQAIEAAVLSPCFDDGLATARRLYDALMADERIIRSRERFLASPAAR</sequence>
<dbReference type="Pfam" id="PF00378">
    <property type="entry name" value="ECH_1"/>
    <property type="match status" value="1"/>
</dbReference>